<feature type="chain" id="PRO_5025646893" evidence="1">
    <location>
        <begin position="22"/>
        <end position="530"/>
    </location>
</feature>
<dbReference type="OrthoDB" id="596512at2"/>
<keyword evidence="3" id="KW-1185">Reference proteome</keyword>
<evidence type="ECO:0000256" key="1">
    <source>
        <dbReference type="SAM" id="SignalP"/>
    </source>
</evidence>
<proteinExistence type="predicted"/>
<gene>
    <name evidence="2" type="ORF">F7D20_12375</name>
</gene>
<evidence type="ECO:0000313" key="2">
    <source>
        <dbReference type="EMBL" id="MQP12732.1"/>
    </source>
</evidence>
<dbReference type="EMBL" id="VZAD01000095">
    <property type="protein sequence ID" value="MQP12732.1"/>
    <property type="molecule type" value="Genomic_DNA"/>
</dbReference>
<comment type="caution">
    <text evidence="2">The sequence shown here is derived from an EMBL/GenBank/DDBJ whole genome shotgun (WGS) entry which is preliminary data.</text>
</comment>
<dbReference type="AlphaFoldDB" id="A0A6A7WE82"/>
<dbReference type="InterPro" id="IPR038636">
    <property type="entry name" value="Wzi_sf"/>
</dbReference>
<organism evidence="2 3">
    <name type="scientific">Segatella copri</name>
    <dbReference type="NCBI Taxonomy" id="165179"/>
    <lineage>
        <taxon>Bacteria</taxon>
        <taxon>Pseudomonadati</taxon>
        <taxon>Bacteroidota</taxon>
        <taxon>Bacteroidia</taxon>
        <taxon>Bacteroidales</taxon>
        <taxon>Prevotellaceae</taxon>
        <taxon>Segatella</taxon>
    </lineage>
</organism>
<dbReference type="RefSeq" id="WP_158464306.1">
    <property type="nucleotide sequence ID" value="NZ_VZAD01000095.1"/>
</dbReference>
<dbReference type="Gene3D" id="2.40.160.130">
    <property type="entry name" value="Capsule assembly protein Wzi"/>
    <property type="match status" value="1"/>
</dbReference>
<keyword evidence="1" id="KW-0732">Signal</keyword>
<evidence type="ECO:0000313" key="3">
    <source>
        <dbReference type="Proteomes" id="UP000384372"/>
    </source>
</evidence>
<feature type="signal peptide" evidence="1">
    <location>
        <begin position="1"/>
        <end position="21"/>
    </location>
</feature>
<dbReference type="Proteomes" id="UP000384372">
    <property type="component" value="Unassembled WGS sequence"/>
</dbReference>
<sequence length="530" mass="60232">MNKIHLIILAAAAMLPLSVRAQYAWQDGAEAGKLDLGKDVRYQVEMQGSFSHGKTPLWLNANKYGLSSLSSTNGYLRGSLVRPLSLDSARRWGIGYGADVAVPLHYTSHVVVQQAFVEARWLHGVLSVGAKEYPMELKNQTLSSGSQTLGINARPVPQVRLALPEYWTIPAFGRWLQLKGHVAFGMMTDDNWQKDFTHCRTKYAEHVLYHSKAGFLRIGNEDRFCPWSLELGLEMAAEFGGNVYRRGANGEMVQIPTGKGFKDFLHAFIPSGADATDGAYANVEGNHLGSWLMRFNYKADTWHIGVYADHFFEDHSQMFFLDYDGYGEGEEWQDRKKNRYYRYKLKDIMLGAELNLPHGTWLRNVVFEYLYTKYQSGPFNHDHTMNIPDHLAGMDDYYNHGNYPGWQHWGQVMGNPLYRSPIYNENGDLYVHDNRFVAFHLGFDGLPTSRLGYRVLATYQKGWGTYQDPFTKPHHNVSFLAEANYRFAHGWHAKGGYAMDFGSDQMLGHNAGFQLTVGKSGILDFGKKKK</sequence>
<protein>
    <submittedName>
        <fullName evidence="2">Capsule assembly Wzi family protein</fullName>
    </submittedName>
</protein>
<reference evidence="2 3" key="1">
    <citation type="submission" date="2019-09" db="EMBL/GenBank/DDBJ databases">
        <title>Distinct polysaccharide growth profiles of human intestinal Prevotella copri isolates.</title>
        <authorList>
            <person name="Fehlner-Peach H."/>
            <person name="Magnabosco C."/>
            <person name="Raghavan V."/>
            <person name="Scher J.U."/>
            <person name="Tett A."/>
            <person name="Cox L.M."/>
            <person name="Gottsegen C."/>
            <person name="Watters A."/>
            <person name="Wiltshire- Gordon J.D."/>
            <person name="Segata N."/>
            <person name="Bonneau R."/>
            <person name="Littman D.R."/>
        </authorList>
    </citation>
    <scope>NUCLEOTIDE SEQUENCE [LARGE SCALE GENOMIC DNA]</scope>
    <source>
        <strain evidence="3">iAQ1173</strain>
    </source>
</reference>
<accession>A0A6A7WE82</accession>
<name>A0A6A7WE82_9BACT</name>